<reference evidence="2" key="1">
    <citation type="journal article" date="2014" name="Int. J. Syst. Evol. Microbiol.">
        <title>Complete genome sequence of Corynebacterium casei LMG S-19264T (=DSM 44701T), isolated from a smear-ripened cheese.</title>
        <authorList>
            <consortium name="US DOE Joint Genome Institute (JGI-PGF)"/>
            <person name="Walter F."/>
            <person name="Albersmeier A."/>
            <person name="Kalinowski J."/>
            <person name="Ruckert C."/>
        </authorList>
    </citation>
    <scope>NUCLEOTIDE SEQUENCE</scope>
    <source>
        <strain evidence="2">JCM 3086</strain>
    </source>
</reference>
<dbReference type="EMBL" id="BMQA01000001">
    <property type="protein sequence ID" value="GGI94627.1"/>
    <property type="molecule type" value="Genomic_DNA"/>
</dbReference>
<protein>
    <submittedName>
        <fullName evidence="2">Uncharacterized protein</fullName>
    </submittedName>
</protein>
<comment type="caution">
    <text evidence="2">The sequence shown here is derived from an EMBL/GenBank/DDBJ whole genome shotgun (WGS) entry which is preliminary data.</text>
</comment>
<reference evidence="2" key="2">
    <citation type="submission" date="2020-09" db="EMBL/GenBank/DDBJ databases">
        <authorList>
            <person name="Sun Q."/>
            <person name="Ohkuma M."/>
        </authorList>
    </citation>
    <scope>NUCLEOTIDE SEQUENCE</scope>
    <source>
        <strain evidence="2">JCM 3086</strain>
    </source>
</reference>
<gene>
    <name evidence="2" type="ORF">GCM10010121_001220</name>
</gene>
<sequence length="125" mass="13286">MVTHPAGPVRGEDLAAQAHVGARHGTDLACRLAQGGPAVEQRDERGRLPARPLTFLTAHLKAPLPEGRGSPPSRADVGIHGSGRHLSRRLRWSYALGTVRVPARTSITRAEFLSLGETAPHAVQA</sequence>
<keyword evidence="3" id="KW-1185">Reference proteome</keyword>
<dbReference type="Proteomes" id="UP000657574">
    <property type="component" value="Unassembled WGS sequence"/>
</dbReference>
<accession>A0A917K260</accession>
<name>A0A917K260_9ACTN</name>
<evidence type="ECO:0000256" key="1">
    <source>
        <dbReference type="SAM" id="MobiDB-lite"/>
    </source>
</evidence>
<proteinExistence type="predicted"/>
<organism evidence="2 3">
    <name type="scientific">Streptomyces brasiliensis</name>
    <dbReference type="NCBI Taxonomy" id="1954"/>
    <lineage>
        <taxon>Bacteria</taxon>
        <taxon>Bacillati</taxon>
        <taxon>Actinomycetota</taxon>
        <taxon>Actinomycetes</taxon>
        <taxon>Kitasatosporales</taxon>
        <taxon>Streptomycetaceae</taxon>
        <taxon>Streptomyces</taxon>
    </lineage>
</organism>
<dbReference type="AlphaFoldDB" id="A0A917K260"/>
<evidence type="ECO:0000313" key="3">
    <source>
        <dbReference type="Proteomes" id="UP000657574"/>
    </source>
</evidence>
<evidence type="ECO:0000313" key="2">
    <source>
        <dbReference type="EMBL" id="GGI94627.1"/>
    </source>
</evidence>
<feature type="region of interest" description="Disordered" evidence="1">
    <location>
        <begin position="62"/>
        <end position="82"/>
    </location>
</feature>